<feature type="domain" description="SUF system FeS cluster assembly SufBD core" evidence="2">
    <location>
        <begin position="146"/>
        <end position="371"/>
    </location>
</feature>
<comment type="caution">
    <text evidence="4">The sequence shown here is derived from an EMBL/GenBank/DDBJ whole genome shotgun (WGS) entry which is preliminary data.</text>
</comment>
<name>A0ABV9K6G7_9PORP</name>
<dbReference type="InterPro" id="IPR045595">
    <property type="entry name" value="SufBD_N"/>
</dbReference>
<dbReference type="PANTHER" id="PTHR43575:SF1">
    <property type="entry name" value="PROTEIN ABCI7, CHLOROPLASTIC"/>
    <property type="match status" value="1"/>
</dbReference>
<dbReference type="EMBL" id="JBHSGO010000048">
    <property type="protein sequence ID" value="MFC4665579.1"/>
    <property type="molecule type" value="Genomic_DNA"/>
</dbReference>
<evidence type="ECO:0000256" key="1">
    <source>
        <dbReference type="ARBA" id="ARBA00043967"/>
    </source>
</evidence>
<evidence type="ECO:0000259" key="2">
    <source>
        <dbReference type="Pfam" id="PF01458"/>
    </source>
</evidence>
<keyword evidence="5" id="KW-1185">Reference proteome</keyword>
<gene>
    <name evidence="4" type="ORF">ACFO3G_02960</name>
</gene>
<feature type="domain" description="SUF system FeS cluster assembly SufBD N-terminal" evidence="3">
    <location>
        <begin position="64"/>
        <end position="138"/>
    </location>
</feature>
<dbReference type="Pfam" id="PF19295">
    <property type="entry name" value="SufBD_N"/>
    <property type="match status" value="1"/>
</dbReference>
<evidence type="ECO:0000313" key="5">
    <source>
        <dbReference type="Proteomes" id="UP001596020"/>
    </source>
</evidence>
<accession>A0ABV9K6G7</accession>
<proteinExistence type="inferred from homology"/>
<evidence type="ECO:0000259" key="3">
    <source>
        <dbReference type="Pfam" id="PF19295"/>
    </source>
</evidence>
<dbReference type="Proteomes" id="UP001596020">
    <property type="component" value="Unassembled WGS sequence"/>
</dbReference>
<evidence type="ECO:0000313" key="4">
    <source>
        <dbReference type="EMBL" id="MFC4665579.1"/>
    </source>
</evidence>
<protein>
    <submittedName>
        <fullName evidence="4">SufD family Fe-S cluster assembly protein</fullName>
    </submittedName>
</protein>
<dbReference type="RefSeq" id="WP_380077847.1">
    <property type="nucleotide sequence ID" value="NZ_JBHSGO010000048.1"/>
</dbReference>
<dbReference type="InterPro" id="IPR055346">
    <property type="entry name" value="Fe-S_cluster_assembly_SufBD"/>
</dbReference>
<sequence length="396" mass="45148">MLNTDSYHTPQMKVDKLEVCPTLQQMKTKAGAAFQTRGLPAFGSEDYQRTDLTHFFDTVRECQDSPYDDIIKRIDLPQGAYIGRLSRLEQLDQDLAKRFANLLEDPIEDAYALLNKLHAADTLCIFLPKKCVLETPIELTIEDDKEGRLFVRHIGIIADPFSEATIIINDASSDAKALHHVEIRAEDSSKIKVYDNLIATEKYERIATYQAELYDHSSVSLCQHAFSAKLCRNNFNVKLLRPDAEIVLRGLGMACKERMIDNYTRVEHKTTNCHTDELFKYIVDESGYGVFAGRILVEEGAQKTAAYQTNKNLLLSKNARMHAKPQLEIYADDVKCSHGMTTGQLDETAIFYMQQRGISYEEAKSMLTIAFAKEILDFIDSEEIRNQLMNHLENER</sequence>
<reference evidence="5" key="1">
    <citation type="journal article" date="2019" name="Int. J. Syst. Evol. Microbiol.">
        <title>The Global Catalogue of Microorganisms (GCM) 10K type strain sequencing project: providing services to taxonomists for standard genome sequencing and annotation.</title>
        <authorList>
            <consortium name="The Broad Institute Genomics Platform"/>
            <consortium name="The Broad Institute Genome Sequencing Center for Infectious Disease"/>
            <person name="Wu L."/>
            <person name="Ma J."/>
        </authorList>
    </citation>
    <scope>NUCLEOTIDE SEQUENCE [LARGE SCALE GENOMIC DNA]</scope>
    <source>
        <strain evidence="5">CGMCC 4.7357</strain>
    </source>
</reference>
<dbReference type="PANTHER" id="PTHR43575">
    <property type="entry name" value="PROTEIN ABCI7, CHLOROPLASTIC"/>
    <property type="match status" value="1"/>
</dbReference>
<dbReference type="InterPro" id="IPR037284">
    <property type="entry name" value="SUF_FeS_clus_asmbl_SufBD_sf"/>
</dbReference>
<comment type="similarity">
    <text evidence="1">Belongs to the iron-sulfur cluster assembly SufBD family.</text>
</comment>
<dbReference type="Pfam" id="PF01458">
    <property type="entry name" value="SUFBD_core"/>
    <property type="match status" value="1"/>
</dbReference>
<dbReference type="SUPFAM" id="SSF101960">
    <property type="entry name" value="Stabilizer of iron transporter SufD"/>
    <property type="match status" value="1"/>
</dbReference>
<organism evidence="4 5">
    <name type="scientific">Falsiporphyromonas endometrii</name>
    <dbReference type="NCBI Taxonomy" id="1387297"/>
    <lineage>
        <taxon>Bacteria</taxon>
        <taxon>Pseudomonadati</taxon>
        <taxon>Bacteroidota</taxon>
        <taxon>Bacteroidia</taxon>
        <taxon>Bacteroidales</taxon>
        <taxon>Porphyromonadaceae</taxon>
        <taxon>Falsiporphyromonas</taxon>
    </lineage>
</organism>
<dbReference type="InterPro" id="IPR000825">
    <property type="entry name" value="SUF_FeS_clus_asmbl_SufBD_core"/>
</dbReference>